<dbReference type="EMBL" id="MU854439">
    <property type="protein sequence ID" value="KAK4038109.1"/>
    <property type="molecule type" value="Genomic_DNA"/>
</dbReference>
<evidence type="ECO:0000313" key="3">
    <source>
        <dbReference type="Proteomes" id="UP001303115"/>
    </source>
</evidence>
<name>A0AAN6PBX1_9PEZI</name>
<evidence type="ECO:0000313" key="2">
    <source>
        <dbReference type="EMBL" id="KAK4038109.1"/>
    </source>
</evidence>
<keyword evidence="3" id="KW-1185">Reference proteome</keyword>
<proteinExistence type="predicted"/>
<accession>A0AAN6PBX1</accession>
<comment type="caution">
    <text evidence="2">The sequence shown here is derived from an EMBL/GenBank/DDBJ whole genome shotgun (WGS) entry which is preliminary data.</text>
</comment>
<sequence>MPSSEPLLAHNNNPDTTTTNKKKKAGLQLAAATPSLWYQGQQQQQQQHPEKVTPAAPPYTAKEAAGFVRLGACMVAWPPEEVWVDPFRGEGAEGVAAGAVLGRGKG</sequence>
<dbReference type="AlphaFoldDB" id="A0AAN6PBX1"/>
<reference evidence="3" key="1">
    <citation type="journal article" date="2023" name="Mol. Phylogenet. Evol.">
        <title>Genome-scale phylogeny and comparative genomics of the fungal order Sordariales.</title>
        <authorList>
            <person name="Hensen N."/>
            <person name="Bonometti L."/>
            <person name="Westerberg I."/>
            <person name="Brannstrom I.O."/>
            <person name="Guillou S."/>
            <person name="Cros-Aarteil S."/>
            <person name="Calhoun S."/>
            <person name="Haridas S."/>
            <person name="Kuo A."/>
            <person name="Mondo S."/>
            <person name="Pangilinan J."/>
            <person name="Riley R."/>
            <person name="LaButti K."/>
            <person name="Andreopoulos B."/>
            <person name="Lipzen A."/>
            <person name="Chen C."/>
            <person name="Yan M."/>
            <person name="Daum C."/>
            <person name="Ng V."/>
            <person name="Clum A."/>
            <person name="Steindorff A."/>
            <person name="Ohm R.A."/>
            <person name="Martin F."/>
            <person name="Silar P."/>
            <person name="Natvig D.O."/>
            <person name="Lalanne C."/>
            <person name="Gautier V."/>
            <person name="Ament-Velasquez S.L."/>
            <person name="Kruys A."/>
            <person name="Hutchinson M.I."/>
            <person name="Powell A.J."/>
            <person name="Barry K."/>
            <person name="Miller A.N."/>
            <person name="Grigoriev I.V."/>
            <person name="Debuchy R."/>
            <person name="Gladieux P."/>
            <person name="Hiltunen Thoren M."/>
            <person name="Johannesson H."/>
        </authorList>
    </citation>
    <scope>NUCLEOTIDE SEQUENCE [LARGE SCALE GENOMIC DNA]</scope>
    <source>
        <strain evidence="3">CBS 284.82</strain>
    </source>
</reference>
<organism evidence="2 3">
    <name type="scientific">Parachaetomium inaequale</name>
    <dbReference type="NCBI Taxonomy" id="2588326"/>
    <lineage>
        <taxon>Eukaryota</taxon>
        <taxon>Fungi</taxon>
        <taxon>Dikarya</taxon>
        <taxon>Ascomycota</taxon>
        <taxon>Pezizomycotina</taxon>
        <taxon>Sordariomycetes</taxon>
        <taxon>Sordariomycetidae</taxon>
        <taxon>Sordariales</taxon>
        <taxon>Chaetomiaceae</taxon>
        <taxon>Parachaetomium</taxon>
    </lineage>
</organism>
<evidence type="ECO:0000256" key="1">
    <source>
        <dbReference type="SAM" id="MobiDB-lite"/>
    </source>
</evidence>
<gene>
    <name evidence="2" type="ORF">C8A01DRAFT_37947</name>
</gene>
<dbReference type="Proteomes" id="UP001303115">
    <property type="component" value="Unassembled WGS sequence"/>
</dbReference>
<feature type="region of interest" description="Disordered" evidence="1">
    <location>
        <begin position="1"/>
        <end position="58"/>
    </location>
</feature>
<protein>
    <submittedName>
        <fullName evidence="2">Uncharacterized protein</fullName>
    </submittedName>
</protein>